<organism evidence="1">
    <name type="scientific">Leviviridae sp</name>
    <dbReference type="NCBI Taxonomy" id="2027243"/>
    <lineage>
        <taxon>Viruses</taxon>
        <taxon>Riboviria</taxon>
        <taxon>Orthornavirae</taxon>
        <taxon>Lenarviricota</taxon>
        <taxon>Leviviricetes</taxon>
        <taxon>Norzivirales</taxon>
        <taxon>Fiersviridae</taxon>
    </lineage>
</organism>
<gene>
    <name evidence="1" type="ORF">H2Bulk361016_000002</name>
</gene>
<evidence type="ECO:0000313" key="1">
    <source>
        <dbReference type="EMBL" id="QDH88150.1"/>
    </source>
</evidence>
<sequence length="132" mass="15171">MSKKPTFRVHFFPSSLESQLPERASGFTGLSFWNDHTLRVCQEAIETGSIGRGGRTRYRAVLDTWLHYELSDTILLHRTPADFLAEHGETTIKSADLLRNRRKTFEGILIEVAPCMERLGMWLKAYHAQGHR</sequence>
<accession>A0A514D3G0</accession>
<proteinExistence type="predicted"/>
<dbReference type="EMBL" id="MN033883">
    <property type="protein sequence ID" value="QDH88150.1"/>
    <property type="molecule type" value="Genomic_RNA"/>
</dbReference>
<name>A0A514D3G0_9VIRU</name>
<protein>
    <submittedName>
        <fullName evidence="1">Uncharacterized protein</fullName>
    </submittedName>
</protein>
<reference evidence="1" key="1">
    <citation type="submission" date="2019-05" db="EMBL/GenBank/DDBJ databases">
        <title>Metatranscriptomic reconstruction reveals RNA viruses with the potential to shape carbon cycling in soil.</title>
        <authorList>
            <person name="Starr E.P."/>
            <person name="Nuccio E."/>
            <person name="Pett-Ridge J."/>
            <person name="Banfield J.F."/>
            <person name="Firestone M.K."/>
        </authorList>
    </citation>
    <scope>NUCLEOTIDE SEQUENCE</scope>
    <source>
        <strain evidence="1">H2_Bulk_36_scaffold_1016</strain>
    </source>
</reference>